<reference evidence="8" key="1">
    <citation type="submission" date="2015-08" db="EMBL/GenBank/DDBJ databases">
        <title>Fjat-14210 dsm16467.</title>
        <authorList>
            <person name="Liu B."/>
            <person name="Wang J."/>
            <person name="Zhu Y."/>
            <person name="Liu G."/>
            <person name="Chen Q."/>
            <person name="Chen Z."/>
            <person name="Lan J."/>
            <person name="Che J."/>
            <person name="Ge C."/>
            <person name="Shi H."/>
            <person name="Pan Z."/>
            <person name="Liu X."/>
        </authorList>
    </citation>
    <scope>NUCLEOTIDE SEQUENCE [LARGE SCALE GENOMIC DNA]</scope>
    <source>
        <strain evidence="8">DSM 16467</strain>
    </source>
</reference>
<proteinExistence type="inferred from homology"/>
<sequence>MIKIDITRDTANQIQAFEVSGHADFAEYGSDIVCAGVSAVTIGAVNSIIALCDVTPIIEQGGEGGYLYCEIPADVEPSTFERIQLLLEGMIVSLESIERDYQSYIKIN</sequence>
<keyword evidence="4" id="KW-0788">Thiol protease</keyword>
<dbReference type="NCBIfam" id="NF011126">
    <property type="entry name" value="PRK14553.1-6"/>
    <property type="match status" value="1"/>
</dbReference>
<dbReference type="STRING" id="284581.AMD01_08685"/>
<dbReference type="Proteomes" id="UP000037558">
    <property type="component" value="Unassembled WGS sequence"/>
</dbReference>
<dbReference type="SUPFAM" id="SSF118010">
    <property type="entry name" value="TM1457-like"/>
    <property type="match status" value="1"/>
</dbReference>
<dbReference type="GO" id="GO:0008234">
    <property type="term" value="F:cysteine-type peptidase activity"/>
    <property type="evidence" value="ECO:0007669"/>
    <property type="project" value="UniProtKB-KW"/>
</dbReference>
<protein>
    <recommendedName>
        <fullName evidence="6">Ribosomal processing cysteine protease Prp</fullName>
    </recommendedName>
</protein>
<evidence type="ECO:0000256" key="2">
    <source>
        <dbReference type="ARBA" id="ARBA00022670"/>
    </source>
</evidence>
<keyword evidence="3" id="KW-0378">Hydrolase</keyword>
<dbReference type="InterPro" id="IPR036764">
    <property type="entry name" value="Peptidase_Prp_sf"/>
</dbReference>
<evidence type="ECO:0000313" key="8">
    <source>
        <dbReference type="Proteomes" id="UP000037558"/>
    </source>
</evidence>
<dbReference type="CDD" id="cd16332">
    <property type="entry name" value="Prp-like"/>
    <property type="match status" value="1"/>
</dbReference>
<comment type="caution">
    <text evidence="7">The sequence shown here is derived from an EMBL/GenBank/DDBJ whole genome shotgun (WGS) entry which is preliminary data.</text>
</comment>
<dbReference type="Pfam" id="PF04327">
    <property type="entry name" value="Peptidase_Prp"/>
    <property type="match status" value="1"/>
</dbReference>
<name>A0A0M0L817_9BACI</name>
<dbReference type="Gene3D" id="3.30.70.1490">
    <property type="entry name" value="Cysteine protease Prp"/>
    <property type="match status" value="1"/>
</dbReference>
<dbReference type="EMBL" id="LILC01000011">
    <property type="protein sequence ID" value="KOO46977.1"/>
    <property type="molecule type" value="Genomic_DNA"/>
</dbReference>
<comment type="similarity">
    <text evidence="5">Belongs to the Prp family.</text>
</comment>
<keyword evidence="2" id="KW-0645">Protease</keyword>
<dbReference type="RefSeq" id="WP_053400991.1">
    <property type="nucleotide sequence ID" value="NZ_JAUKEN010000001.1"/>
</dbReference>
<accession>A0A0M0L817</accession>
<dbReference type="PANTHER" id="PTHR39178">
    <property type="entry name" value="HYPOTHETICAL RIBOSOME-ASSOCIATED PROTEIN"/>
    <property type="match status" value="1"/>
</dbReference>
<dbReference type="OrthoDB" id="48998at2"/>
<dbReference type="AlphaFoldDB" id="A0A0M0L817"/>
<organism evidence="7 8">
    <name type="scientific">Priestia koreensis</name>
    <dbReference type="NCBI Taxonomy" id="284581"/>
    <lineage>
        <taxon>Bacteria</taxon>
        <taxon>Bacillati</taxon>
        <taxon>Bacillota</taxon>
        <taxon>Bacilli</taxon>
        <taxon>Bacillales</taxon>
        <taxon>Bacillaceae</taxon>
        <taxon>Priestia</taxon>
    </lineage>
</organism>
<keyword evidence="8" id="KW-1185">Reference proteome</keyword>
<keyword evidence="1" id="KW-0690">Ribosome biogenesis</keyword>
<dbReference type="InterPro" id="IPR007422">
    <property type="entry name" value="Peptidase_Prp"/>
</dbReference>
<dbReference type="PANTHER" id="PTHR39178:SF1">
    <property type="entry name" value="RIBOSOMAL-PROCESSING CYSTEINE PROTEASE PRP"/>
    <property type="match status" value="1"/>
</dbReference>
<dbReference type="GO" id="GO:0042254">
    <property type="term" value="P:ribosome biogenesis"/>
    <property type="evidence" value="ECO:0007669"/>
    <property type="project" value="UniProtKB-KW"/>
</dbReference>
<evidence type="ECO:0000313" key="7">
    <source>
        <dbReference type="EMBL" id="KOO46977.1"/>
    </source>
</evidence>
<evidence type="ECO:0000256" key="1">
    <source>
        <dbReference type="ARBA" id="ARBA00022517"/>
    </source>
</evidence>
<dbReference type="GO" id="GO:0006508">
    <property type="term" value="P:proteolysis"/>
    <property type="evidence" value="ECO:0007669"/>
    <property type="project" value="UniProtKB-KW"/>
</dbReference>
<evidence type="ECO:0000256" key="6">
    <source>
        <dbReference type="ARBA" id="ARBA00044538"/>
    </source>
</evidence>
<gene>
    <name evidence="7" type="ORF">AMD01_08685</name>
</gene>
<evidence type="ECO:0000256" key="5">
    <source>
        <dbReference type="ARBA" id="ARBA00044503"/>
    </source>
</evidence>
<dbReference type="PATRIC" id="fig|284581.3.peg.3791"/>
<evidence type="ECO:0000256" key="4">
    <source>
        <dbReference type="ARBA" id="ARBA00022807"/>
    </source>
</evidence>
<evidence type="ECO:0000256" key="3">
    <source>
        <dbReference type="ARBA" id="ARBA00022801"/>
    </source>
</evidence>